<evidence type="ECO:0000256" key="5">
    <source>
        <dbReference type="ARBA" id="ARBA00022989"/>
    </source>
</evidence>
<evidence type="ECO:0000256" key="4">
    <source>
        <dbReference type="ARBA" id="ARBA00022692"/>
    </source>
</evidence>
<evidence type="ECO:0000256" key="1">
    <source>
        <dbReference type="ARBA" id="ARBA00004236"/>
    </source>
</evidence>
<dbReference type="Gene3D" id="2.60.40.2880">
    <property type="entry name" value="MmpS1-5, C-terminal soluble domain"/>
    <property type="match status" value="1"/>
</dbReference>
<evidence type="ECO:0000256" key="3">
    <source>
        <dbReference type="ARBA" id="ARBA00022475"/>
    </source>
</evidence>
<comment type="similarity">
    <text evidence="2">Belongs to the MmpS family.</text>
</comment>
<keyword evidence="5" id="KW-1133">Transmembrane helix</keyword>
<keyword evidence="4" id="KW-0812">Transmembrane</keyword>
<accession>A0A1X0EC63</accession>
<evidence type="ECO:0000256" key="6">
    <source>
        <dbReference type="ARBA" id="ARBA00023136"/>
    </source>
</evidence>
<evidence type="ECO:0000313" key="8">
    <source>
        <dbReference type="Proteomes" id="UP000192713"/>
    </source>
</evidence>
<evidence type="ECO:0008006" key="9">
    <source>
        <dbReference type="Google" id="ProtNLM"/>
    </source>
</evidence>
<keyword evidence="6" id="KW-0472">Membrane</keyword>
<keyword evidence="3" id="KW-1003">Cell membrane</keyword>
<dbReference type="RefSeq" id="WP_019736551.1">
    <property type="nucleotide sequence ID" value="NZ_MVHU01000005.1"/>
</dbReference>
<dbReference type="InterPro" id="IPR038468">
    <property type="entry name" value="MmpS_C"/>
</dbReference>
<comment type="subcellular location">
    <subcellularLocation>
        <location evidence="1">Cell membrane</location>
    </subcellularLocation>
</comment>
<protein>
    <recommendedName>
        <fullName evidence="9">MmpS family membrane protein</fullName>
    </recommendedName>
</protein>
<evidence type="ECO:0000313" key="7">
    <source>
        <dbReference type="EMBL" id="ORA81908.1"/>
    </source>
</evidence>
<dbReference type="AlphaFoldDB" id="A0A1X0EC63"/>
<dbReference type="GO" id="GO:0005886">
    <property type="term" value="C:plasma membrane"/>
    <property type="evidence" value="ECO:0007669"/>
    <property type="project" value="UniProtKB-SubCell"/>
</dbReference>
<evidence type="ECO:0000256" key="2">
    <source>
        <dbReference type="ARBA" id="ARBA00007531"/>
    </source>
</evidence>
<dbReference type="Pfam" id="PF05423">
    <property type="entry name" value="Mycobact_memb"/>
    <property type="match status" value="1"/>
</dbReference>
<gene>
    <name evidence="7" type="ORF">BST28_05385</name>
</gene>
<dbReference type="EMBL" id="MVHU01000005">
    <property type="protein sequence ID" value="ORA81908.1"/>
    <property type="molecule type" value="Genomic_DNA"/>
</dbReference>
<proteinExistence type="inferred from homology"/>
<sequence>MTGVTTSKRRRQRSDRWVPITVAITLAAAAAIATKTPSVALSNPDDLVVRQPSPPLALARPHIAYQVGGHGDARVSYITGSGELAVATVTLPWSLDIEMSSPMRPASVTATTLGGGALTCRLEVDGAEQDARESEPGAGVVLCSVVSA</sequence>
<organism evidence="7 8">
    <name type="scientific">Mycolicibacter kumamotonensis</name>
    <dbReference type="NCBI Taxonomy" id="354243"/>
    <lineage>
        <taxon>Bacteria</taxon>
        <taxon>Bacillati</taxon>
        <taxon>Actinomycetota</taxon>
        <taxon>Actinomycetes</taxon>
        <taxon>Mycobacteriales</taxon>
        <taxon>Mycobacteriaceae</taxon>
        <taxon>Mycolicibacter</taxon>
    </lineage>
</organism>
<comment type="caution">
    <text evidence="7">The sequence shown here is derived from an EMBL/GenBank/DDBJ whole genome shotgun (WGS) entry which is preliminary data.</text>
</comment>
<dbReference type="InterPro" id="IPR008693">
    <property type="entry name" value="MmpS"/>
</dbReference>
<reference evidence="7 8" key="1">
    <citation type="submission" date="2017-02" db="EMBL/GenBank/DDBJ databases">
        <title>The new phylogeny of genus Mycobacterium.</title>
        <authorList>
            <person name="Tortoli E."/>
            <person name="Trovato A."/>
            <person name="Cirillo D.M."/>
        </authorList>
    </citation>
    <scope>NUCLEOTIDE SEQUENCE [LARGE SCALE GENOMIC DNA]</scope>
    <source>
        <strain evidence="7 8">DSM 45093</strain>
    </source>
</reference>
<dbReference type="Proteomes" id="UP000192713">
    <property type="component" value="Unassembled WGS sequence"/>
</dbReference>
<name>A0A1X0EC63_9MYCO</name>